<sequence>MHAKPEQRKTSLVPVLCKVFIGTIGVFAILTACFYHNQLDVDGNLTIGFPWTFYREGSGYSPDLNEQVGYHEFEPLKLIGNILFSATLYLLILLIYSFVSRNLRK</sequence>
<comment type="caution">
    <text evidence="2">The sequence shown here is derived from an EMBL/GenBank/DDBJ whole genome shotgun (WGS) entry which is preliminary data.</text>
</comment>
<evidence type="ECO:0000313" key="2">
    <source>
        <dbReference type="EMBL" id="TWI17692.1"/>
    </source>
</evidence>
<feature type="transmembrane region" description="Helical" evidence="1">
    <location>
        <begin position="78"/>
        <end position="99"/>
    </location>
</feature>
<feature type="transmembrane region" description="Helical" evidence="1">
    <location>
        <begin position="12"/>
        <end position="37"/>
    </location>
</feature>
<reference evidence="2 3" key="1">
    <citation type="journal article" date="2015" name="Stand. Genomic Sci.">
        <title>Genomic Encyclopedia of Bacterial and Archaeal Type Strains, Phase III: the genomes of soil and plant-associated and newly described type strains.</title>
        <authorList>
            <person name="Whitman W.B."/>
            <person name="Woyke T."/>
            <person name="Klenk H.P."/>
            <person name="Zhou Y."/>
            <person name="Lilburn T.G."/>
            <person name="Beck B.J."/>
            <person name="De Vos P."/>
            <person name="Vandamme P."/>
            <person name="Eisen J.A."/>
            <person name="Garrity G."/>
            <person name="Hugenholtz P."/>
            <person name="Kyrpides N.C."/>
        </authorList>
    </citation>
    <scope>NUCLEOTIDE SEQUENCE [LARGE SCALE GENOMIC DNA]</scope>
    <source>
        <strain evidence="2 3">CGMCC 1.6855</strain>
    </source>
</reference>
<protein>
    <recommendedName>
        <fullName evidence="4">DUF4306 domain-containing protein</fullName>
    </recommendedName>
</protein>
<dbReference type="AlphaFoldDB" id="A0A562MCV3"/>
<evidence type="ECO:0000256" key="1">
    <source>
        <dbReference type="SAM" id="Phobius"/>
    </source>
</evidence>
<dbReference type="EMBL" id="VLKR01000020">
    <property type="protein sequence ID" value="TWI17692.1"/>
    <property type="molecule type" value="Genomic_DNA"/>
</dbReference>
<dbReference type="RefSeq" id="WP_075991010.1">
    <property type="nucleotide sequence ID" value="NZ_CP080574.1"/>
</dbReference>
<keyword evidence="1" id="KW-1133">Transmembrane helix</keyword>
<proteinExistence type="predicted"/>
<evidence type="ECO:0000313" key="3">
    <source>
        <dbReference type="Proteomes" id="UP000315908"/>
    </source>
</evidence>
<keyword evidence="1" id="KW-0472">Membrane</keyword>
<keyword evidence="1" id="KW-0812">Transmembrane</keyword>
<evidence type="ECO:0008006" key="4">
    <source>
        <dbReference type="Google" id="ProtNLM"/>
    </source>
</evidence>
<dbReference type="OrthoDB" id="711170at2"/>
<organism evidence="2 3">
    <name type="scientific">Sphingobacterium siyangense</name>
    <dbReference type="NCBI Taxonomy" id="459529"/>
    <lineage>
        <taxon>Bacteria</taxon>
        <taxon>Pseudomonadati</taxon>
        <taxon>Bacteroidota</taxon>
        <taxon>Sphingobacteriia</taxon>
        <taxon>Sphingobacteriales</taxon>
        <taxon>Sphingobacteriaceae</taxon>
        <taxon>Sphingobacterium</taxon>
    </lineage>
</organism>
<gene>
    <name evidence="2" type="ORF">IQ31_03578</name>
</gene>
<name>A0A562MCV3_9SPHI</name>
<dbReference type="GeneID" id="88829080"/>
<dbReference type="PROSITE" id="PS51257">
    <property type="entry name" value="PROKAR_LIPOPROTEIN"/>
    <property type="match status" value="1"/>
</dbReference>
<accession>A0A562MCV3</accession>
<dbReference type="Proteomes" id="UP000315908">
    <property type="component" value="Unassembled WGS sequence"/>
</dbReference>